<sequence length="218" mass="23738">MIKVSACILTALFFSSSSNAEQPIVASLAQMPVHAPNATEGVQVALVKAIARVSGTEISYDVFPFSRSISNVVSGKEDMHIPLIESKATPESRLKFVYSKETIFRVNFVLYTRKGSGVTASNLTHFTIATDRAHVNFFPFPILDSGSISSSLKMLSMGRIDGYIFADTSTDPVLQSLRLSNIQRSLYQRFDVKIISPPHGTRASDFRDGVQGTGKAKG</sequence>
<keyword evidence="1" id="KW-0732">Signal</keyword>
<feature type="chain" id="PRO_5026804455" evidence="1">
    <location>
        <begin position="21"/>
        <end position="218"/>
    </location>
</feature>
<comment type="caution">
    <text evidence="2">The sequence shown here is derived from an EMBL/GenBank/DDBJ whole genome shotgun (WGS) entry which is preliminary data.</text>
</comment>
<dbReference type="SUPFAM" id="SSF53850">
    <property type="entry name" value="Periplasmic binding protein-like II"/>
    <property type="match status" value="1"/>
</dbReference>
<keyword evidence="3" id="KW-1185">Reference proteome</keyword>
<dbReference type="EMBL" id="WWCN01000006">
    <property type="protein sequence ID" value="MYM23247.1"/>
    <property type="molecule type" value="Genomic_DNA"/>
</dbReference>
<evidence type="ECO:0000313" key="3">
    <source>
        <dbReference type="Proteomes" id="UP000479335"/>
    </source>
</evidence>
<organism evidence="2 3">
    <name type="scientific">Duganella flavida</name>
    <dbReference type="NCBI Taxonomy" id="2692175"/>
    <lineage>
        <taxon>Bacteria</taxon>
        <taxon>Pseudomonadati</taxon>
        <taxon>Pseudomonadota</taxon>
        <taxon>Betaproteobacteria</taxon>
        <taxon>Burkholderiales</taxon>
        <taxon>Oxalobacteraceae</taxon>
        <taxon>Telluria group</taxon>
        <taxon>Duganella</taxon>
    </lineage>
</organism>
<feature type="signal peptide" evidence="1">
    <location>
        <begin position="1"/>
        <end position="20"/>
    </location>
</feature>
<evidence type="ECO:0000256" key="1">
    <source>
        <dbReference type="SAM" id="SignalP"/>
    </source>
</evidence>
<name>A0A6L8K9E9_9BURK</name>
<dbReference type="Gene3D" id="3.40.190.10">
    <property type="entry name" value="Periplasmic binding protein-like II"/>
    <property type="match status" value="2"/>
</dbReference>
<dbReference type="AlphaFoldDB" id="A0A6L8K9E9"/>
<proteinExistence type="predicted"/>
<reference evidence="2 3" key="1">
    <citation type="submission" date="2019-12" db="EMBL/GenBank/DDBJ databases">
        <title>Novel species isolated from a subtropical stream in China.</title>
        <authorList>
            <person name="Lu H."/>
        </authorList>
    </citation>
    <scope>NUCLEOTIDE SEQUENCE [LARGE SCALE GENOMIC DNA]</scope>
    <source>
        <strain evidence="2 3">FT135W</strain>
    </source>
</reference>
<dbReference type="Proteomes" id="UP000479335">
    <property type="component" value="Unassembled WGS sequence"/>
</dbReference>
<gene>
    <name evidence="2" type="ORF">GTP46_11380</name>
</gene>
<dbReference type="RefSeq" id="WP_161006740.1">
    <property type="nucleotide sequence ID" value="NZ_WWCN01000006.1"/>
</dbReference>
<accession>A0A6L8K9E9</accession>
<protein>
    <submittedName>
        <fullName evidence="2">Transporter substrate-binding domain-containing protein</fullName>
    </submittedName>
</protein>
<evidence type="ECO:0000313" key="2">
    <source>
        <dbReference type="EMBL" id="MYM23247.1"/>
    </source>
</evidence>